<dbReference type="eggNOG" id="ENOG502S5S7">
    <property type="taxonomic scope" value="Eukaryota"/>
</dbReference>
<accession>H2B1J4</accession>
<proteinExistence type="predicted"/>
<evidence type="ECO:0000256" key="1">
    <source>
        <dbReference type="SAM" id="MobiDB-lite"/>
    </source>
</evidence>
<feature type="compositionally biased region" description="Basic residues" evidence="1">
    <location>
        <begin position="326"/>
        <end position="335"/>
    </location>
</feature>
<gene>
    <name evidence="2" type="primary">KAFR0K01400</name>
    <name evidence="2" type="ORF">KAFR_0K01400</name>
</gene>
<sequence>MKKGPLTKSKVSKSTNGNSSDNIKTNLKIKSDNNTANANSNSSKASQFLNNIIVKEDITPLSKSKVNGTASSTIVDSIPKNKKIVKAIEEAEQTGSENDSSSSVEYLSDSDALFSPLSTSNHIDSIGEEDMYDFPSSFDDKTLRRFQNFTMTHETDYSGNNFAPSLPLNSTGLNIIDSEQYGLDDLNSPLAESNDDFWKEVHVTSEEAICFSDRSDTSNENFSLQERKASVISQDLNRNNFTSLKDFVSEDLVSNATNSKEWNETIFGETKGKVKLLCYRDADGTLALKIRNSVNNNNNPHSSLLTNNCNTNSTDRAGHATTGMVSKKKRRSKKSKLLKKAIRRKSGVAQMISTNATIGEFML</sequence>
<dbReference type="AlphaFoldDB" id="H2B1J4"/>
<feature type="region of interest" description="Disordered" evidence="1">
    <location>
        <begin position="310"/>
        <end position="335"/>
    </location>
</feature>
<feature type="compositionally biased region" description="Low complexity" evidence="1">
    <location>
        <begin position="32"/>
        <end position="42"/>
    </location>
</feature>
<dbReference type="RefSeq" id="XP_003959629.1">
    <property type="nucleotide sequence ID" value="XM_003959580.1"/>
</dbReference>
<dbReference type="GeneID" id="13886683"/>
<dbReference type="HOGENOM" id="CLU_937094_0_0_1"/>
<feature type="region of interest" description="Disordered" evidence="1">
    <location>
        <begin position="1"/>
        <end position="42"/>
    </location>
</feature>
<keyword evidence="3" id="KW-1185">Reference proteome</keyword>
<dbReference type="FunCoup" id="H2B1J4">
    <property type="interactions" value="58"/>
</dbReference>
<organism evidence="2 3">
    <name type="scientific">Kazachstania africana (strain ATCC 22294 / BCRC 22015 / CBS 2517 / CECT 1963 / NBRC 1671 / NRRL Y-8276)</name>
    <name type="common">Yeast</name>
    <name type="synonym">Kluyveromyces africanus</name>
    <dbReference type="NCBI Taxonomy" id="1071382"/>
    <lineage>
        <taxon>Eukaryota</taxon>
        <taxon>Fungi</taxon>
        <taxon>Dikarya</taxon>
        <taxon>Ascomycota</taxon>
        <taxon>Saccharomycotina</taxon>
        <taxon>Saccharomycetes</taxon>
        <taxon>Saccharomycetales</taxon>
        <taxon>Saccharomycetaceae</taxon>
        <taxon>Kazachstania</taxon>
    </lineage>
</organism>
<dbReference type="EMBL" id="HE650831">
    <property type="protein sequence ID" value="CCF60494.1"/>
    <property type="molecule type" value="Genomic_DNA"/>
</dbReference>
<name>H2B1J4_KAZAF</name>
<dbReference type="InParanoid" id="H2B1J4"/>
<protein>
    <submittedName>
        <fullName evidence="2">Uncharacterized protein</fullName>
    </submittedName>
</protein>
<reference evidence="2 3" key="1">
    <citation type="journal article" date="2011" name="Proc. Natl. Acad. Sci. U.S.A.">
        <title>Evolutionary erosion of yeast sex chromosomes by mating-type switching accidents.</title>
        <authorList>
            <person name="Gordon J.L."/>
            <person name="Armisen D."/>
            <person name="Proux-Wera E."/>
            <person name="Oheigeartaigh S.S."/>
            <person name="Byrne K.P."/>
            <person name="Wolfe K.H."/>
        </authorList>
    </citation>
    <scope>NUCLEOTIDE SEQUENCE [LARGE SCALE GENOMIC DNA]</scope>
    <source>
        <strain evidence="3">ATCC 22294 / BCRC 22015 / CBS 2517 / CECT 1963 / NBRC 1671 / NRRL Y-8276</strain>
    </source>
</reference>
<dbReference type="Proteomes" id="UP000005220">
    <property type="component" value="Chromosome 11"/>
</dbReference>
<feature type="compositionally biased region" description="Polar residues" evidence="1">
    <location>
        <begin position="12"/>
        <end position="25"/>
    </location>
</feature>
<dbReference type="KEGG" id="kaf:KAFR_0K01400"/>
<dbReference type="OrthoDB" id="4069767at2759"/>
<evidence type="ECO:0000313" key="2">
    <source>
        <dbReference type="EMBL" id="CCF60494.1"/>
    </source>
</evidence>
<evidence type="ECO:0000313" key="3">
    <source>
        <dbReference type="Proteomes" id="UP000005220"/>
    </source>
</evidence>